<dbReference type="InterPro" id="IPR029061">
    <property type="entry name" value="THDP-binding"/>
</dbReference>
<dbReference type="AlphaFoldDB" id="A0A395LN46"/>
<dbReference type="InterPro" id="IPR022367">
    <property type="entry name" value="2-oxoacid/accept_OxRdtase_asu"/>
</dbReference>
<evidence type="ECO:0000313" key="5">
    <source>
        <dbReference type="EMBL" id="RDS78175.1"/>
    </source>
</evidence>
<dbReference type="Gene3D" id="3.40.50.970">
    <property type="match status" value="1"/>
</dbReference>
<feature type="domain" description="Pyruvate/ketoisovalerate oxidoreductase catalytic" evidence="2">
    <location>
        <begin position="28"/>
        <end position="216"/>
    </location>
</feature>
<protein>
    <submittedName>
        <fullName evidence="5">2-oxoacid:acceptor oxidoreductase subunit alpha</fullName>
    </submittedName>
</protein>
<proteinExistence type="predicted"/>
<reference evidence="5 6" key="1">
    <citation type="submission" date="2018-07" db="EMBL/GenBank/DDBJ databases">
        <title>Erythrobacter nanhaiensis sp. nov., a novel member of the genus Erythrobacter isolated from the South China Sea.</title>
        <authorList>
            <person name="Chen X."/>
            <person name="Liu J."/>
        </authorList>
    </citation>
    <scope>NUCLEOTIDE SEQUENCE [LARGE SCALE GENOMIC DNA]</scope>
    <source>
        <strain evidence="5 6">S-5</strain>
    </source>
</reference>
<dbReference type="InterPro" id="IPR050722">
    <property type="entry name" value="Pyruvate:ferred/Flavod_OxRd"/>
</dbReference>
<dbReference type="Gene3D" id="3.40.50.920">
    <property type="match status" value="1"/>
</dbReference>
<evidence type="ECO:0000256" key="1">
    <source>
        <dbReference type="ARBA" id="ARBA00023002"/>
    </source>
</evidence>
<accession>A0A395LN46</accession>
<dbReference type="GO" id="GO:0006979">
    <property type="term" value="P:response to oxidative stress"/>
    <property type="evidence" value="ECO:0007669"/>
    <property type="project" value="TreeGrafter"/>
</dbReference>
<dbReference type="InterPro" id="IPR033412">
    <property type="entry name" value="PFOR_II"/>
</dbReference>
<name>A0A395LN46_9SPHN</name>
<evidence type="ECO:0000259" key="4">
    <source>
        <dbReference type="Pfam" id="PF17147"/>
    </source>
</evidence>
<dbReference type="PANTHER" id="PTHR32154">
    <property type="entry name" value="PYRUVATE-FLAVODOXIN OXIDOREDUCTASE-RELATED"/>
    <property type="match status" value="1"/>
</dbReference>
<dbReference type="GO" id="GO:0016903">
    <property type="term" value="F:oxidoreductase activity, acting on the aldehyde or oxo group of donors"/>
    <property type="evidence" value="ECO:0007669"/>
    <property type="project" value="InterPro"/>
</dbReference>
<dbReference type="InterPro" id="IPR002869">
    <property type="entry name" value="Pyrv_flavodox_OxRed_cen"/>
</dbReference>
<dbReference type="InterPro" id="IPR009014">
    <property type="entry name" value="Transketo_C/PFOR_II"/>
</dbReference>
<evidence type="ECO:0000259" key="3">
    <source>
        <dbReference type="Pfam" id="PF01855"/>
    </source>
</evidence>
<dbReference type="Gene3D" id="3.40.920.10">
    <property type="entry name" value="Pyruvate-ferredoxin oxidoreductase, PFOR, domain III"/>
    <property type="match status" value="1"/>
</dbReference>
<evidence type="ECO:0000313" key="6">
    <source>
        <dbReference type="Proteomes" id="UP000254101"/>
    </source>
</evidence>
<dbReference type="Pfam" id="PF01855">
    <property type="entry name" value="POR_N"/>
    <property type="match status" value="1"/>
</dbReference>
<dbReference type="OrthoDB" id="9794954at2"/>
<organism evidence="5 6">
    <name type="scientific">Alteriqipengyuania lutimaris</name>
    <dbReference type="NCBI Taxonomy" id="1538146"/>
    <lineage>
        <taxon>Bacteria</taxon>
        <taxon>Pseudomonadati</taxon>
        <taxon>Pseudomonadota</taxon>
        <taxon>Alphaproteobacteria</taxon>
        <taxon>Sphingomonadales</taxon>
        <taxon>Erythrobacteraceae</taxon>
        <taxon>Alteriqipengyuania</taxon>
    </lineage>
</organism>
<dbReference type="CDD" id="cd07034">
    <property type="entry name" value="TPP_PYR_PFOR_IOR-alpha_like"/>
    <property type="match status" value="1"/>
</dbReference>
<dbReference type="NCBIfam" id="TIGR03710">
    <property type="entry name" value="OAFO_sf"/>
    <property type="match status" value="1"/>
</dbReference>
<feature type="domain" description="Pyruvate:ferredoxin oxidoreductase core" evidence="4">
    <location>
        <begin position="521"/>
        <end position="581"/>
    </location>
</feature>
<dbReference type="FunFam" id="3.40.50.970:FF:000022">
    <property type="entry name" value="2-oxoglutarate ferredoxin oxidoreductase alpha subunit"/>
    <property type="match status" value="1"/>
</dbReference>
<dbReference type="RefSeq" id="WP_115492399.1">
    <property type="nucleotide sequence ID" value="NZ_JACHWW010000001.1"/>
</dbReference>
<feature type="domain" description="Pyruvate flavodoxin/ferredoxin oxidoreductase pyrimidine binding" evidence="3">
    <location>
        <begin position="265"/>
        <end position="437"/>
    </location>
</feature>
<evidence type="ECO:0000259" key="2">
    <source>
        <dbReference type="Pfam" id="PF01558"/>
    </source>
</evidence>
<dbReference type="InterPro" id="IPR002880">
    <property type="entry name" value="Pyrv_Fd/Flavodoxin_OxRdtase_N"/>
</dbReference>
<dbReference type="SUPFAM" id="SSF52922">
    <property type="entry name" value="TK C-terminal domain-like"/>
    <property type="match status" value="1"/>
</dbReference>
<dbReference type="PANTHER" id="PTHR32154:SF20">
    <property type="entry name" value="2-OXOGLUTARATE OXIDOREDUCTASE SUBUNIT KORA"/>
    <property type="match status" value="1"/>
</dbReference>
<dbReference type="Pfam" id="PF01558">
    <property type="entry name" value="POR"/>
    <property type="match status" value="1"/>
</dbReference>
<keyword evidence="1" id="KW-0560">Oxidoreductase</keyword>
<keyword evidence="6" id="KW-1185">Reference proteome</keyword>
<dbReference type="EMBL" id="QRBB01000001">
    <property type="protein sequence ID" value="RDS78175.1"/>
    <property type="molecule type" value="Genomic_DNA"/>
</dbReference>
<dbReference type="SUPFAM" id="SSF53323">
    <property type="entry name" value="Pyruvate-ferredoxin oxidoreductase, PFOR, domain III"/>
    <property type="match status" value="1"/>
</dbReference>
<sequence>MATQAPQATSNPSDAPDAIVVRFAGDSGDGMQLTGGQFTLSTALAGNDLATFPDFPAEIRAPQGTLFGVSAFQINFGSRAINTAGDAPDVLVAMNPAALKVNIAALKPGGLIIADTGEFTKRNLDKAKYDANPLEDDSLAPFDVLAFDISARTLEAVEPYGLGKKDGLRCKNMWTLGLALWMFDRPREPLHDWLNRKFAKAPDIAAANIAALDAGHAYGETAELSAPLKQVHLPPAPSEPGLYRTITGAEAVSLGLVAGAQLAQLPMFFGGYPITPASAILHHLARLKEFGVTTFQAEDEIAAVCAAIGASYAGQLGVTSSSGPGIALKTEALGLGIMTELPLVVVNSQRGGPSTGLPTKTEQSDLYQAVYGRNGDAPMPVIAARSPADAFEVAIEACRMATQYMTPVMLLTDGYIANAAEPWKVPDPESFTPFPAEFLTEPRGEELLPYKRDAKGSRPWIKPGTPGMMHRIGGIEKDAGTGNISYDPANHQHMTDTRKNKIANIEVPDQEVAWGEQSGKLAVVGWGSTYGPIKQAVRRSIDKGCSVSHIHVRHIWPLPKNLGELLSGFERVLVPEMNTGQFKTVLRDQLLVDAESLTKTSGQPFQIAELEEAICAYFDDIVGNEGGQVAANDQQLPSRVEASE</sequence>
<dbReference type="Pfam" id="PF17147">
    <property type="entry name" value="PFOR_II"/>
    <property type="match status" value="1"/>
</dbReference>
<dbReference type="SUPFAM" id="SSF52518">
    <property type="entry name" value="Thiamin diphosphate-binding fold (THDP-binding)"/>
    <property type="match status" value="1"/>
</dbReference>
<comment type="caution">
    <text evidence="5">The sequence shown here is derived from an EMBL/GenBank/DDBJ whole genome shotgun (WGS) entry which is preliminary data.</text>
</comment>
<gene>
    <name evidence="5" type="ORF">DL238_11550</name>
</gene>
<dbReference type="InterPro" id="IPR019752">
    <property type="entry name" value="Pyrv/ketoisovalerate_OxRed_cat"/>
</dbReference>
<dbReference type="Proteomes" id="UP000254101">
    <property type="component" value="Unassembled WGS sequence"/>
</dbReference>